<evidence type="ECO:0000313" key="3">
    <source>
        <dbReference type="EMBL" id="MFC5669220.1"/>
    </source>
</evidence>
<reference evidence="4" key="1">
    <citation type="journal article" date="2019" name="Int. J. Syst. Evol. Microbiol.">
        <title>The Global Catalogue of Microorganisms (GCM) 10K type strain sequencing project: providing services to taxonomists for standard genome sequencing and annotation.</title>
        <authorList>
            <consortium name="The Broad Institute Genomics Platform"/>
            <consortium name="The Broad Institute Genome Sequencing Center for Infectious Disease"/>
            <person name="Wu L."/>
            <person name="Ma J."/>
        </authorList>
    </citation>
    <scope>NUCLEOTIDE SEQUENCE [LARGE SCALE GENOMIC DNA]</scope>
    <source>
        <strain evidence="4">JCM 13852</strain>
    </source>
</reference>
<feature type="compositionally biased region" description="Polar residues" evidence="1">
    <location>
        <begin position="1"/>
        <end position="12"/>
    </location>
</feature>
<dbReference type="EMBL" id="JBHSPC010000012">
    <property type="protein sequence ID" value="MFC5669220.1"/>
    <property type="molecule type" value="Genomic_DNA"/>
</dbReference>
<proteinExistence type="predicted"/>
<feature type="region of interest" description="Disordered" evidence="1">
    <location>
        <begin position="1"/>
        <end position="90"/>
    </location>
</feature>
<feature type="compositionally biased region" description="Basic and acidic residues" evidence="1">
    <location>
        <begin position="76"/>
        <end position="85"/>
    </location>
</feature>
<evidence type="ECO:0000313" key="4">
    <source>
        <dbReference type="Proteomes" id="UP001596183"/>
    </source>
</evidence>
<evidence type="ECO:0000256" key="2">
    <source>
        <dbReference type="SAM" id="Phobius"/>
    </source>
</evidence>
<evidence type="ECO:0000256" key="1">
    <source>
        <dbReference type="SAM" id="MobiDB-lite"/>
    </source>
</evidence>
<accession>A0ABW0XM31</accession>
<feature type="compositionally biased region" description="Low complexity" evidence="1">
    <location>
        <begin position="40"/>
        <end position="75"/>
    </location>
</feature>
<name>A0ABW0XM31_9ACTN</name>
<feature type="compositionally biased region" description="Pro residues" evidence="1">
    <location>
        <begin position="27"/>
        <end position="39"/>
    </location>
</feature>
<keyword evidence="2" id="KW-0472">Membrane</keyword>
<gene>
    <name evidence="3" type="ORF">ACFP2V_03535</name>
</gene>
<dbReference type="RefSeq" id="WP_381205170.1">
    <property type="nucleotide sequence ID" value="NZ_JBHSPC010000012.1"/>
</dbReference>
<keyword evidence="2" id="KW-1133">Transmembrane helix</keyword>
<organism evidence="3 4">
    <name type="scientific">Streptomyces incanus</name>
    <dbReference type="NCBI Taxonomy" id="887453"/>
    <lineage>
        <taxon>Bacteria</taxon>
        <taxon>Bacillati</taxon>
        <taxon>Actinomycetota</taxon>
        <taxon>Actinomycetes</taxon>
        <taxon>Kitasatosporales</taxon>
        <taxon>Streptomycetaceae</taxon>
        <taxon>Streptomyces</taxon>
    </lineage>
</organism>
<protein>
    <submittedName>
        <fullName evidence="3">Uncharacterized protein</fullName>
    </submittedName>
</protein>
<comment type="caution">
    <text evidence="3">The sequence shown here is derived from an EMBL/GenBank/DDBJ whole genome shotgun (WGS) entry which is preliminary data.</text>
</comment>
<keyword evidence="2" id="KW-0812">Transmembrane</keyword>
<sequence>MSTAPSPESEGTQPEPGTAIPAQAGPPGDPGTPPLPPSADAPAAPAAADAGDVPAAADAGDVPAAADARDAPVAADARDAPDKPGKWQGPAAFAGKRRLLVGLVLGLLAWGVAALMAPDAGTGRQLAAAALCAGAAVAVQYILGPDREAREWQTRERQDRYRRERERWAEHTLAGTAAEVENTVRDGLQRYDDALRTGLTRHTEEMRTGLSRHTEDMKQLVENRFAQLDRSPQPYPPLDRVRMDGIPELAQRFADVLAPGSPLLYSFIRSEMQRVIGHMSALTRLSVESHGENHDWMLSLTHVAEQSICAISTSVDREFWNSEPAGRYLDAQKQAIEEHGVPVRRLFLLESARELDDRLLRLCDEQEALRIEVRVAVLPELPPHIQRGTANDFIVYDEEVSFEIEQDLRDVNVRTRLIADQDHVQMQMKRFWKLWEAGMSIRELEVRVDDEEDGTWMVDRT</sequence>
<dbReference type="Proteomes" id="UP001596183">
    <property type="component" value="Unassembled WGS sequence"/>
</dbReference>
<keyword evidence="4" id="KW-1185">Reference proteome</keyword>
<feature type="transmembrane region" description="Helical" evidence="2">
    <location>
        <begin position="99"/>
        <end position="117"/>
    </location>
</feature>
<feature type="transmembrane region" description="Helical" evidence="2">
    <location>
        <begin position="123"/>
        <end position="143"/>
    </location>
</feature>